<evidence type="ECO:0000259" key="1">
    <source>
        <dbReference type="Pfam" id="PF20665"/>
    </source>
</evidence>
<dbReference type="PANTHER" id="PTHR12205">
    <property type="entry name" value="CENTROMERE/KINETOCHORE PROTEIN ZW10"/>
    <property type="match status" value="1"/>
</dbReference>
<evidence type="ECO:0000313" key="5">
    <source>
        <dbReference type="Proteomes" id="UP000749646"/>
    </source>
</evidence>
<gene>
    <name evidence="4" type="primary">ZW10</name>
    <name evidence="4" type="ORF">BGZ65_008735</name>
</gene>
<feature type="domain" description="ZW10 C-terminal helical" evidence="3">
    <location>
        <begin position="641"/>
        <end position="794"/>
    </location>
</feature>
<evidence type="ECO:0000259" key="2">
    <source>
        <dbReference type="Pfam" id="PF20666"/>
    </source>
</evidence>
<comment type="caution">
    <text evidence="4">The sequence shown here is derived from an EMBL/GenBank/DDBJ whole genome shotgun (WGS) entry which is preliminary data.</text>
</comment>
<dbReference type="Proteomes" id="UP000749646">
    <property type="component" value="Unassembled WGS sequence"/>
</dbReference>
<dbReference type="AlphaFoldDB" id="A0A9P6SNZ8"/>
<keyword evidence="5" id="KW-1185">Reference proteome</keyword>
<dbReference type="InterPro" id="IPR048343">
    <property type="entry name" value="ZW10_C"/>
</dbReference>
<dbReference type="Gene3D" id="1.10.357.150">
    <property type="match status" value="1"/>
</dbReference>
<reference evidence="4" key="1">
    <citation type="journal article" date="2020" name="Fungal Divers.">
        <title>Resolving the Mortierellaceae phylogeny through synthesis of multi-gene phylogenetics and phylogenomics.</title>
        <authorList>
            <person name="Vandepol N."/>
            <person name="Liber J."/>
            <person name="Desiro A."/>
            <person name="Na H."/>
            <person name="Kennedy M."/>
            <person name="Barry K."/>
            <person name="Grigoriev I.V."/>
            <person name="Miller A.N."/>
            <person name="O'Donnell K."/>
            <person name="Stajich J.E."/>
            <person name="Bonito G."/>
        </authorList>
    </citation>
    <scope>NUCLEOTIDE SEQUENCE</scope>
    <source>
        <strain evidence="4">MES-2147</strain>
    </source>
</reference>
<dbReference type="Pfam" id="PF20665">
    <property type="entry name" value="Zw10_middle"/>
    <property type="match status" value="1"/>
</dbReference>
<organism evidence="4 5">
    <name type="scientific">Modicella reniformis</name>
    <dbReference type="NCBI Taxonomy" id="1440133"/>
    <lineage>
        <taxon>Eukaryota</taxon>
        <taxon>Fungi</taxon>
        <taxon>Fungi incertae sedis</taxon>
        <taxon>Mucoromycota</taxon>
        <taxon>Mortierellomycotina</taxon>
        <taxon>Mortierellomycetes</taxon>
        <taxon>Mortierellales</taxon>
        <taxon>Mortierellaceae</taxon>
        <taxon>Modicella</taxon>
    </lineage>
</organism>
<dbReference type="InterPro" id="IPR055148">
    <property type="entry name" value="ZW10_C_2"/>
</dbReference>
<name>A0A9P6SNZ8_9FUNG</name>
<dbReference type="InterPro" id="IPR046362">
    <property type="entry name" value="Zw10/DSL1_C_sf"/>
</dbReference>
<sequence length="807" mass="90833">MATSAISPHSFARFITSQLDEPTDSLSPDSRHAFSQGVVEASCATLEELNQAAFDLDSEIQTIKAQVYKKLLANYSAFSESFEYSLQLQDKIDELLSQANTMASQVTHSETGLRQVVMSALVDRHEVSHKVQENNAILDGLSHFSRIEDILLQYELYMDTGKILQAGHCMQQAAKILAQPPNGGVSISQITKSLTGQCARMTEAIDQMLDELIVTAINVEPCIEDENPEATRFKLVLNYDIKVPPLALPRSNLGSAPGSVRWHELIRSLILLDATKVKLKQLQKSLIKNLLQPFIQHYQQVEFLMESPDYSSAEKSSICLGARPGRAADNPFSDLLKFFQFVHQNIFLSGYTGPEFNADGDSSDSDILTFQVGQNIAREACAMILEHYLSKVVPSDVEGLNNFGSIALKTTEFENELIAMGFLSSDDRQLQDFVEHIDIHYTNRTRDSLLKIGRAVMMSEDFKTIHVRDVDKNDELEGNGGAWGRIVDPDADLKDTSISIKSKQIIEMVLTTLKSAGSLSTAASPHLYQATRSLIDLFRALVPVYHARTFSNVPALAILFYNDCMYLARELEKAPERFEDGIPGMDEIQYDDVIPALKDLAKQWLDMQVQKQRDELMHSLDEARGFQDSSIESNFSLYERSMKQISLVFKHLGRAWKPSLSPMTFYKVLGKLLDDAVLRIIKELEDLTDISEKESHKLAALCGVLFECEDQFDCAGPLVERVKGDAYNDEDPIYYFVPSWEKFQLLTDILELSFAEIMTRFRAGQLHMFQEKELCYLVCAIFADTPLRQHNLEEIKQGHPLPLSRSS</sequence>
<evidence type="ECO:0000259" key="3">
    <source>
        <dbReference type="Pfam" id="PF22766"/>
    </source>
</evidence>
<dbReference type="OrthoDB" id="534815at2759"/>
<dbReference type="Pfam" id="PF22766">
    <property type="entry name" value="ZW10_C2"/>
    <property type="match status" value="1"/>
</dbReference>
<accession>A0A9P6SNZ8</accession>
<protein>
    <submittedName>
        <fullName evidence="4">Centromere/kinetochore protein zw10</fullName>
    </submittedName>
</protein>
<dbReference type="GO" id="GO:0006888">
    <property type="term" value="P:endoplasmic reticulum to Golgi vesicle-mediated transport"/>
    <property type="evidence" value="ECO:0007669"/>
    <property type="project" value="TreeGrafter"/>
</dbReference>
<feature type="domain" description="Centromere/kinetochore protein zw10 middle" evidence="1">
    <location>
        <begin position="262"/>
        <end position="457"/>
    </location>
</feature>
<dbReference type="GO" id="GO:0005737">
    <property type="term" value="C:cytoplasm"/>
    <property type="evidence" value="ECO:0007669"/>
    <property type="project" value="GOC"/>
</dbReference>
<dbReference type="EMBL" id="JAAAHW010003252">
    <property type="protein sequence ID" value="KAF9986114.1"/>
    <property type="molecule type" value="Genomic_DNA"/>
</dbReference>
<dbReference type="InterPro" id="IPR048344">
    <property type="entry name" value="Zw10_middle"/>
</dbReference>
<dbReference type="GO" id="GO:0007094">
    <property type="term" value="P:mitotic spindle assembly checkpoint signaling"/>
    <property type="evidence" value="ECO:0007669"/>
    <property type="project" value="TreeGrafter"/>
</dbReference>
<dbReference type="GO" id="GO:1990423">
    <property type="term" value="C:RZZ complex"/>
    <property type="evidence" value="ECO:0007669"/>
    <property type="project" value="TreeGrafter"/>
</dbReference>
<feature type="domain" description="Centromere/kinetochore protein zw10 C-terminal" evidence="2">
    <location>
        <begin position="497"/>
        <end position="617"/>
    </location>
</feature>
<dbReference type="Pfam" id="PF20666">
    <property type="entry name" value="ZW10_C"/>
    <property type="match status" value="1"/>
</dbReference>
<dbReference type="PANTHER" id="PTHR12205:SF0">
    <property type="entry name" value="CENTROMERE_KINETOCHORE PROTEIN ZW10 HOMOLOG"/>
    <property type="match status" value="1"/>
</dbReference>
<evidence type="ECO:0000313" key="4">
    <source>
        <dbReference type="EMBL" id="KAF9986114.1"/>
    </source>
</evidence>
<proteinExistence type="predicted"/>